<gene>
    <name evidence="1" type="ORF">LCGC14_0567340</name>
</gene>
<organism evidence="1">
    <name type="scientific">marine sediment metagenome</name>
    <dbReference type="NCBI Taxonomy" id="412755"/>
    <lineage>
        <taxon>unclassified sequences</taxon>
        <taxon>metagenomes</taxon>
        <taxon>ecological metagenomes</taxon>
    </lineage>
</organism>
<evidence type="ECO:0000313" key="1">
    <source>
        <dbReference type="EMBL" id="KKN56942.1"/>
    </source>
</evidence>
<reference evidence="1" key="1">
    <citation type="journal article" date="2015" name="Nature">
        <title>Complex archaea that bridge the gap between prokaryotes and eukaryotes.</title>
        <authorList>
            <person name="Spang A."/>
            <person name="Saw J.H."/>
            <person name="Jorgensen S.L."/>
            <person name="Zaremba-Niedzwiedzka K."/>
            <person name="Martijn J."/>
            <person name="Lind A.E."/>
            <person name="van Eijk R."/>
            <person name="Schleper C."/>
            <person name="Guy L."/>
            <person name="Ettema T.J."/>
        </authorList>
    </citation>
    <scope>NUCLEOTIDE SEQUENCE</scope>
</reference>
<proteinExistence type="predicted"/>
<protein>
    <submittedName>
        <fullName evidence="1">Uncharacterized protein</fullName>
    </submittedName>
</protein>
<dbReference type="EMBL" id="LAZR01000826">
    <property type="protein sequence ID" value="KKN56942.1"/>
    <property type="molecule type" value="Genomic_DNA"/>
</dbReference>
<accession>A0A0F9S3W4</accession>
<sequence length="290" mass="32568">MAHGEVYPYQLPNWQPQGWDEYLAGLEEEDRNAWLEANPDYFDPNWQQENYMGTIPNEAWYQQRGLADYGISLEEYQNAYSRWFNEIRPSGQGFSNEERDNLWLSVFGADAQFWMFALDVGGYGVEPQLDLGQFDIYEGVSGDTNVLTYFARHEGHPDEIIAYNYEDAYAWAVANDRTAGAGYTPPVYGGFAPPPIPQGPPAPAWMAIDEITPLTPGQHLLPAPTKLASGQTLKKFNPSQLKGLGGFINWSAGQVQGAPASFEDWYYRSEQLLPKTSPRGTVRWAPSGGY</sequence>
<name>A0A0F9S3W4_9ZZZZ</name>
<dbReference type="AlphaFoldDB" id="A0A0F9S3W4"/>
<comment type="caution">
    <text evidence="1">The sequence shown here is derived from an EMBL/GenBank/DDBJ whole genome shotgun (WGS) entry which is preliminary data.</text>
</comment>